<dbReference type="PANTHER" id="PTHR46148">
    <property type="entry name" value="CHROMO DOMAIN-CONTAINING PROTEIN"/>
    <property type="match status" value="1"/>
</dbReference>
<dbReference type="Proteomes" id="UP000827721">
    <property type="component" value="Unassembled WGS sequence"/>
</dbReference>
<name>A0ABQ8IGF1_9ROSI</name>
<dbReference type="SUPFAM" id="SSF50630">
    <property type="entry name" value="Acid proteases"/>
    <property type="match status" value="1"/>
</dbReference>
<dbReference type="Pfam" id="PF08284">
    <property type="entry name" value="RVP_2"/>
    <property type="match status" value="1"/>
</dbReference>
<feature type="region of interest" description="Disordered" evidence="1">
    <location>
        <begin position="590"/>
        <end position="613"/>
    </location>
</feature>
<evidence type="ECO:0008006" key="6">
    <source>
        <dbReference type="Google" id="ProtNLM"/>
    </source>
</evidence>
<gene>
    <name evidence="4" type="ORF">JRO89_XS02G0208400</name>
</gene>
<feature type="region of interest" description="Disordered" evidence="1">
    <location>
        <begin position="47"/>
        <end position="80"/>
    </location>
</feature>
<comment type="caution">
    <text evidence="4">The sequence shown here is derived from an EMBL/GenBank/DDBJ whole genome shotgun (WGS) entry which is preliminary data.</text>
</comment>
<dbReference type="CDD" id="cd00303">
    <property type="entry name" value="retropepsin_like"/>
    <property type="match status" value="1"/>
</dbReference>
<evidence type="ECO:0000259" key="3">
    <source>
        <dbReference type="Pfam" id="PF24626"/>
    </source>
</evidence>
<evidence type="ECO:0000313" key="4">
    <source>
        <dbReference type="EMBL" id="KAH7575750.1"/>
    </source>
</evidence>
<proteinExistence type="predicted"/>
<evidence type="ECO:0000259" key="2">
    <source>
        <dbReference type="Pfam" id="PF19259"/>
    </source>
</evidence>
<reference evidence="4 5" key="1">
    <citation type="submission" date="2021-02" db="EMBL/GenBank/DDBJ databases">
        <title>Plant Genome Project.</title>
        <authorList>
            <person name="Zhang R.-G."/>
        </authorList>
    </citation>
    <scope>NUCLEOTIDE SEQUENCE [LARGE SCALE GENOMIC DNA]</scope>
    <source>
        <tissue evidence="4">Leaves</tissue>
    </source>
</reference>
<dbReference type="InterPro" id="IPR045358">
    <property type="entry name" value="Ty3_capsid"/>
</dbReference>
<feature type="compositionally biased region" description="Basic and acidic residues" evidence="1">
    <location>
        <begin position="590"/>
        <end position="599"/>
    </location>
</feature>
<dbReference type="InterPro" id="IPR056924">
    <property type="entry name" value="SH3_Tf2-1"/>
</dbReference>
<dbReference type="Pfam" id="PF19259">
    <property type="entry name" value="Ty3_capsid"/>
    <property type="match status" value="1"/>
</dbReference>
<feature type="compositionally biased region" description="Basic and acidic residues" evidence="1">
    <location>
        <begin position="67"/>
        <end position="77"/>
    </location>
</feature>
<sequence length="613" mass="71058">MTTNKERIENLEASLGGFQDHLSKIEESVTAKLQQLEITLSKTTEALLSKQQPSSSHGTSFTVRSHNTREESRESNESTRALFSSKLTKLELPKYSGDDPIEWFTRVYQCFEFQGTMESHKVYLASYHLEGEVNQWWRWLQCTHKDEGKEVTWEIFIEELWARFGPTDCEDFDEALSKIKQTGSLRDYQKEFERLGNRIHGWTQKALVGTFIRGLKVDIADGMRMFKPKSLKEAISLARMKDEPLTRHRKFIRPFNQSNIEVPSPTKPKIASPMKRLTWDEMQRKRARDLWNSSDIDDNKGEGVTDLQDKDAPKIFLHALIGWFIARTMRVKAKVGPYELMVLIDSGSTHNFINDKIAGLLQLPVVPTKPFNVKIAYGKPLTCHGRFENVQVLLQRIHFTLTLYSLPLTGLDLVLGVHWLELLGMVVCDWKRMTMKFQWDGHYHKLQGIDTQPIQATSIKQTVFKRAYQKLANRFYGPYLIEEKIGKVAYKLKLPDISRVHPIFHVSLLKKYIGDNNISSTELPPIADDGEIIVEPEAIFDTMWVKKGKNIIEESLVQWKKLPIEDATWKNTQELWYRFPNLNLEDKVPLLEGSNDKPRRTTRVSIKNPKYMD</sequence>
<dbReference type="PANTHER" id="PTHR46148:SF52">
    <property type="entry name" value="OS04G0603800 PROTEIN"/>
    <property type="match status" value="1"/>
</dbReference>
<protein>
    <recommendedName>
        <fullName evidence="6">Retrotransposon gag domain-containing protein</fullName>
    </recommendedName>
</protein>
<organism evidence="4 5">
    <name type="scientific">Xanthoceras sorbifolium</name>
    <dbReference type="NCBI Taxonomy" id="99658"/>
    <lineage>
        <taxon>Eukaryota</taxon>
        <taxon>Viridiplantae</taxon>
        <taxon>Streptophyta</taxon>
        <taxon>Embryophyta</taxon>
        <taxon>Tracheophyta</taxon>
        <taxon>Spermatophyta</taxon>
        <taxon>Magnoliopsida</taxon>
        <taxon>eudicotyledons</taxon>
        <taxon>Gunneridae</taxon>
        <taxon>Pentapetalae</taxon>
        <taxon>rosids</taxon>
        <taxon>malvids</taxon>
        <taxon>Sapindales</taxon>
        <taxon>Sapindaceae</taxon>
        <taxon>Xanthoceroideae</taxon>
        <taxon>Xanthoceras</taxon>
    </lineage>
</organism>
<dbReference type="InterPro" id="IPR016197">
    <property type="entry name" value="Chromo-like_dom_sf"/>
</dbReference>
<dbReference type="EMBL" id="JAFEMO010000002">
    <property type="protein sequence ID" value="KAH7575750.1"/>
    <property type="molecule type" value="Genomic_DNA"/>
</dbReference>
<accession>A0ABQ8IGF1</accession>
<dbReference type="Pfam" id="PF24626">
    <property type="entry name" value="SH3_Tf2-1"/>
    <property type="match status" value="1"/>
</dbReference>
<evidence type="ECO:0000256" key="1">
    <source>
        <dbReference type="SAM" id="MobiDB-lite"/>
    </source>
</evidence>
<dbReference type="Gene3D" id="2.40.70.10">
    <property type="entry name" value="Acid Proteases"/>
    <property type="match status" value="1"/>
</dbReference>
<feature type="domain" description="Tf2-1-like SH3-like" evidence="3">
    <location>
        <begin position="460"/>
        <end position="512"/>
    </location>
</feature>
<dbReference type="InterPro" id="IPR021109">
    <property type="entry name" value="Peptidase_aspartic_dom_sf"/>
</dbReference>
<keyword evidence="5" id="KW-1185">Reference proteome</keyword>
<feature type="domain" description="Ty3 transposon capsid-like protein" evidence="2">
    <location>
        <begin position="114"/>
        <end position="247"/>
    </location>
</feature>
<evidence type="ECO:0000313" key="5">
    <source>
        <dbReference type="Proteomes" id="UP000827721"/>
    </source>
</evidence>
<dbReference type="SUPFAM" id="SSF54160">
    <property type="entry name" value="Chromo domain-like"/>
    <property type="match status" value="1"/>
</dbReference>
<feature type="compositionally biased region" description="Polar residues" evidence="1">
    <location>
        <begin position="47"/>
        <end position="63"/>
    </location>
</feature>